<evidence type="ECO:0000313" key="2">
    <source>
        <dbReference type="EMBL" id="MEQ2301724.1"/>
    </source>
</evidence>
<proteinExistence type="predicted"/>
<accession>A0ABV0Z674</accession>
<keyword evidence="3" id="KW-1185">Reference proteome</keyword>
<keyword evidence="1" id="KW-0732">Signal</keyword>
<dbReference type="Proteomes" id="UP001469553">
    <property type="component" value="Unassembled WGS sequence"/>
</dbReference>
<name>A0ABV0Z674_9TELE</name>
<organism evidence="2 3">
    <name type="scientific">Ameca splendens</name>
    <dbReference type="NCBI Taxonomy" id="208324"/>
    <lineage>
        <taxon>Eukaryota</taxon>
        <taxon>Metazoa</taxon>
        <taxon>Chordata</taxon>
        <taxon>Craniata</taxon>
        <taxon>Vertebrata</taxon>
        <taxon>Euteleostomi</taxon>
        <taxon>Actinopterygii</taxon>
        <taxon>Neopterygii</taxon>
        <taxon>Teleostei</taxon>
        <taxon>Neoteleostei</taxon>
        <taxon>Acanthomorphata</taxon>
        <taxon>Ovalentaria</taxon>
        <taxon>Atherinomorphae</taxon>
        <taxon>Cyprinodontiformes</taxon>
        <taxon>Goodeidae</taxon>
        <taxon>Ameca</taxon>
    </lineage>
</organism>
<protein>
    <submittedName>
        <fullName evidence="2">Uncharacterized protein</fullName>
    </submittedName>
</protein>
<reference evidence="2 3" key="1">
    <citation type="submission" date="2021-06" db="EMBL/GenBank/DDBJ databases">
        <authorList>
            <person name="Palmer J.M."/>
        </authorList>
    </citation>
    <scope>NUCLEOTIDE SEQUENCE [LARGE SCALE GENOMIC DNA]</scope>
    <source>
        <strain evidence="2 3">AS_MEX2019</strain>
        <tissue evidence="2">Muscle</tissue>
    </source>
</reference>
<feature type="signal peptide" evidence="1">
    <location>
        <begin position="1"/>
        <end position="20"/>
    </location>
</feature>
<gene>
    <name evidence="2" type="ORF">AMECASPLE_039012</name>
</gene>
<feature type="chain" id="PRO_5046396042" evidence="1">
    <location>
        <begin position="21"/>
        <end position="130"/>
    </location>
</feature>
<comment type="caution">
    <text evidence="2">The sequence shown here is derived from an EMBL/GenBank/DDBJ whole genome shotgun (WGS) entry which is preliminary data.</text>
</comment>
<dbReference type="EMBL" id="JAHRIP010054686">
    <property type="protein sequence ID" value="MEQ2301724.1"/>
    <property type="molecule type" value="Genomic_DNA"/>
</dbReference>
<sequence length="130" mass="14262">MSSLTPFINLLFGLPLGSSSISITLPIYSPSLYTSKPSQSGVSGFIFNTSNMSCPTDVLIPGPIPSCHSQRELQHLHFCYLLLPALSPICKPYSITGLTIVVYTFLFSTHSNLLDMFIHLFFTLNVALDC</sequence>
<evidence type="ECO:0000313" key="3">
    <source>
        <dbReference type="Proteomes" id="UP001469553"/>
    </source>
</evidence>
<evidence type="ECO:0000256" key="1">
    <source>
        <dbReference type="SAM" id="SignalP"/>
    </source>
</evidence>